<proteinExistence type="predicted"/>
<keyword evidence="2" id="KW-1185">Reference proteome</keyword>
<dbReference type="EMBL" id="JAHLOQ010000091">
    <property type="protein sequence ID" value="MBU5337567.1"/>
    <property type="molecule type" value="Genomic_DNA"/>
</dbReference>
<gene>
    <name evidence="1" type="ORF">KQI20_14355</name>
</gene>
<protein>
    <submittedName>
        <fullName evidence="1">DDE transposase</fullName>
    </submittedName>
</protein>
<dbReference type="Proteomes" id="UP001196301">
    <property type="component" value="Unassembled WGS sequence"/>
</dbReference>
<sequence length="338" mass="39318">ILKNIFAIQTFSTLLRFLYISKELRDFCGFDDIPHASQISRFSTMYFKEVNQILHALVEITQPMLKEIDPFLSSILISDTTGFEIYVKENNPKFYSNLIRISKKFGKLNKIKNFNPEKYAQSQFPKYASSNPEINLSYLNSHFGFFVKSNIVTDGLGIIRHIDFYDEEMDFSLNPNSAKDKYDSKTLIPVLENYFSLHPEYKYKYFLGDTGFDSSDNYKYLIEDRNMIPIIPLNPRNQSNLPKPNFTTEGIPTCPNDPTLEMKFDGITREKGRSDRIKYICPKSQKCRVNGRTAYILSCDTPCTQSKCGRIVQICINSNYRLNTPLPRNTQLWKDLYK</sequence>
<reference evidence="1 2" key="1">
    <citation type="submission" date="2021-06" db="EMBL/GenBank/DDBJ databases">
        <authorList>
            <person name="Sun Q."/>
            <person name="Li D."/>
        </authorList>
    </citation>
    <scope>NUCLEOTIDE SEQUENCE [LARGE SCALE GENOMIC DNA]</scope>
    <source>
        <strain evidence="1 2">N19</strain>
    </source>
</reference>
<dbReference type="RefSeq" id="WP_216572329.1">
    <property type="nucleotide sequence ID" value="NZ_JAHLOQ010000091.1"/>
</dbReference>
<organism evidence="1 2">
    <name type="scientific">Intestinibacter bartlettii</name>
    <dbReference type="NCBI Taxonomy" id="261299"/>
    <lineage>
        <taxon>Bacteria</taxon>
        <taxon>Bacillati</taxon>
        <taxon>Bacillota</taxon>
        <taxon>Clostridia</taxon>
        <taxon>Peptostreptococcales</taxon>
        <taxon>Peptostreptococcaceae</taxon>
        <taxon>Intestinibacter</taxon>
    </lineage>
</organism>
<evidence type="ECO:0000313" key="1">
    <source>
        <dbReference type="EMBL" id="MBU5337567.1"/>
    </source>
</evidence>
<evidence type="ECO:0000313" key="2">
    <source>
        <dbReference type="Proteomes" id="UP001196301"/>
    </source>
</evidence>
<feature type="non-terminal residue" evidence="1">
    <location>
        <position position="338"/>
    </location>
</feature>
<accession>A0ABS6E0D4</accession>
<name>A0ABS6E0D4_9FIRM</name>
<feature type="non-terminal residue" evidence="1">
    <location>
        <position position="1"/>
    </location>
</feature>
<comment type="caution">
    <text evidence="1">The sequence shown here is derived from an EMBL/GenBank/DDBJ whole genome shotgun (WGS) entry which is preliminary data.</text>
</comment>